<protein>
    <recommendedName>
        <fullName evidence="7">Aspartate carbamoyltransferase</fullName>
        <ecNumber evidence="7">2.1.3.2</ecNumber>
    </recommendedName>
    <alternativeName>
        <fullName evidence="7">Aspartate transcarbamylase</fullName>
        <shortName evidence="7">ATCase</shortName>
    </alternativeName>
</protein>
<evidence type="ECO:0000256" key="2">
    <source>
        <dbReference type="ARBA" id="ARBA00008896"/>
    </source>
</evidence>
<dbReference type="SUPFAM" id="SSF53671">
    <property type="entry name" value="Aspartate/ornithine carbamoyltransferase"/>
    <property type="match status" value="1"/>
</dbReference>
<reference evidence="10 11" key="1">
    <citation type="journal article" date="2015" name="Genome Announc.">
        <title>Expanding the biotechnology potential of lactobacilli through comparative genomics of 213 strains and associated genera.</title>
        <authorList>
            <person name="Sun Z."/>
            <person name="Harris H.M."/>
            <person name="McCann A."/>
            <person name="Guo C."/>
            <person name="Argimon S."/>
            <person name="Zhang W."/>
            <person name="Yang X."/>
            <person name="Jeffery I.B."/>
            <person name="Cooney J.C."/>
            <person name="Kagawa T.F."/>
            <person name="Liu W."/>
            <person name="Song Y."/>
            <person name="Salvetti E."/>
            <person name="Wrobel A."/>
            <person name="Rasinkangas P."/>
            <person name="Parkhill J."/>
            <person name="Rea M.C."/>
            <person name="O'Sullivan O."/>
            <person name="Ritari J."/>
            <person name="Douillard F.P."/>
            <person name="Paul Ross R."/>
            <person name="Yang R."/>
            <person name="Briner A.E."/>
            <person name="Felis G.E."/>
            <person name="de Vos W.M."/>
            <person name="Barrangou R."/>
            <person name="Klaenhammer T.R."/>
            <person name="Caufield P.W."/>
            <person name="Cui Y."/>
            <person name="Zhang H."/>
            <person name="O'Toole P.W."/>
        </authorList>
    </citation>
    <scope>NUCLEOTIDE SEQUENCE [LARGE SCALE GENOMIC DNA]</scope>
    <source>
        <strain evidence="10 11">DSM 20690</strain>
    </source>
</reference>
<comment type="catalytic activity">
    <reaction evidence="6 7">
        <text>carbamoyl phosphate + L-aspartate = N-carbamoyl-L-aspartate + phosphate + H(+)</text>
        <dbReference type="Rhea" id="RHEA:20013"/>
        <dbReference type="ChEBI" id="CHEBI:15378"/>
        <dbReference type="ChEBI" id="CHEBI:29991"/>
        <dbReference type="ChEBI" id="CHEBI:32814"/>
        <dbReference type="ChEBI" id="CHEBI:43474"/>
        <dbReference type="ChEBI" id="CHEBI:58228"/>
        <dbReference type="EC" id="2.1.3.2"/>
    </reaction>
</comment>
<comment type="caution">
    <text evidence="10">The sequence shown here is derived from an EMBL/GenBank/DDBJ whole genome shotgun (WGS) entry which is preliminary data.</text>
</comment>
<dbReference type="GO" id="GO:0004070">
    <property type="term" value="F:aspartate carbamoyltransferase activity"/>
    <property type="evidence" value="ECO:0007669"/>
    <property type="project" value="UniProtKB-UniRule"/>
</dbReference>
<dbReference type="PANTHER" id="PTHR45753:SF6">
    <property type="entry name" value="ASPARTATE CARBAMOYLTRANSFERASE"/>
    <property type="match status" value="1"/>
</dbReference>
<evidence type="ECO:0000259" key="9">
    <source>
        <dbReference type="Pfam" id="PF02729"/>
    </source>
</evidence>
<dbReference type="STRING" id="53444.AYR59_06695"/>
<feature type="binding site" evidence="7">
    <location>
        <position position="74"/>
    </location>
    <ligand>
        <name>carbamoyl phosphate</name>
        <dbReference type="ChEBI" id="CHEBI:58228"/>
    </ligand>
</feature>
<comment type="function">
    <text evidence="5 7">Catalyzes the condensation of carbamoyl phosphate and aspartate to form carbamoyl aspartate and inorganic phosphate, the committed step in the de novo pyrimidine nucleotide biosynthesis pathway.</text>
</comment>
<feature type="binding site" evidence="7">
    <location>
        <position position="155"/>
    </location>
    <ligand>
        <name>carbamoyl phosphate</name>
        <dbReference type="ChEBI" id="CHEBI:58228"/>
    </ligand>
</feature>
<evidence type="ECO:0000256" key="7">
    <source>
        <dbReference type="HAMAP-Rule" id="MF_00001"/>
    </source>
</evidence>
<feature type="domain" description="Aspartate/ornithine carbamoyltransferase Asp/Orn-binding" evidence="8">
    <location>
        <begin position="171"/>
        <end position="315"/>
    </location>
</feature>
<evidence type="ECO:0000256" key="3">
    <source>
        <dbReference type="ARBA" id="ARBA00022679"/>
    </source>
</evidence>
<organism evidence="10 11">
    <name type="scientific">Fructilactobacillus lindneri DSM 20690 = JCM 11027</name>
    <dbReference type="NCBI Taxonomy" id="1122148"/>
    <lineage>
        <taxon>Bacteria</taxon>
        <taxon>Bacillati</taxon>
        <taxon>Bacillota</taxon>
        <taxon>Bacilli</taxon>
        <taxon>Lactobacillales</taxon>
        <taxon>Lactobacillaceae</taxon>
        <taxon>Fructilactobacillus</taxon>
    </lineage>
</organism>
<dbReference type="NCBIfam" id="NF002032">
    <property type="entry name" value="PRK00856.1"/>
    <property type="match status" value="1"/>
</dbReference>
<feature type="binding site" evidence="7">
    <location>
        <position position="237"/>
    </location>
    <ligand>
        <name>L-aspartate</name>
        <dbReference type="ChEBI" id="CHEBI:29991"/>
    </ligand>
</feature>
<keyword evidence="4 7" id="KW-0665">Pyrimidine biosynthesis</keyword>
<feature type="binding site" evidence="7">
    <location>
        <position position="185"/>
    </location>
    <ligand>
        <name>L-aspartate</name>
        <dbReference type="ChEBI" id="CHEBI:29991"/>
    </ligand>
</feature>
<feature type="binding site" evidence="7">
    <location>
        <position position="279"/>
    </location>
    <ligand>
        <name>carbamoyl phosphate</name>
        <dbReference type="ChEBI" id="CHEBI:58228"/>
    </ligand>
</feature>
<dbReference type="AlphaFoldDB" id="A0A0R2JQ22"/>
<dbReference type="UniPathway" id="UPA00070">
    <property type="reaction ID" value="UER00116"/>
</dbReference>
<feature type="domain" description="Aspartate/ornithine carbamoyltransferase carbamoyl-P binding" evidence="9">
    <location>
        <begin position="27"/>
        <end position="165"/>
    </location>
</feature>
<dbReference type="PROSITE" id="PS00097">
    <property type="entry name" value="CARBAMOYLTRANSFERASE"/>
    <property type="match status" value="1"/>
</dbReference>
<comment type="similarity">
    <text evidence="2 7">Belongs to the aspartate/ornithine carbamoyltransferase superfamily. ATCase family.</text>
</comment>
<dbReference type="Gene3D" id="3.40.50.1370">
    <property type="entry name" value="Aspartate/ornithine carbamoyltransferase"/>
    <property type="match status" value="2"/>
</dbReference>
<comment type="pathway">
    <text evidence="1 7">Pyrimidine metabolism; UMP biosynthesis via de novo pathway; (S)-dihydroorotate from bicarbonate: step 2/3.</text>
</comment>
<dbReference type="PATRIC" id="fig|1122148.6.peg.660"/>
<comment type="subunit">
    <text evidence="7">Heterododecamer (2C3:3R2) of six catalytic PyrB chains organized as two trimers (C3), and six regulatory PyrI chains organized as three dimers (R2).</text>
</comment>
<dbReference type="InterPro" id="IPR002082">
    <property type="entry name" value="Asp_carbamoyltransf"/>
</dbReference>
<proteinExistence type="inferred from homology"/>
<dbReference type="GO" id="GO:0006207">
    <property type="term" value="P:'de novo' pyrimidine nucleobase biosynthetic process"/>
    <property type="evidence" value="ECO:0007669"/>
    <property type="project" value="InterPro"/>
</dbReference>
<gene>
    <name evidence="7" type="primary">pyrB</name>
    <name evidence="10" type="ORF">IV52_GL000640</name>
</gene>
<dbReference type="NCBIfam" id="TIGR00670">
    <property type="entry name" value="asp_carb_tr"/>
    <property type="match status" value="1"/>
</dbReference>
<sequence length="333" mass="37270">MSFIYAVLFTMDENLGGYKMALITKHDLVTVANLTQQQVLHKIKLAQLFSEGKTIRLNRPTYAMNLFFENSTRTHTSFEMAERKLGIQVLQFDAAASSVTKGETLADTVKTIQAIGVDFAVIRHSDNEYYKQLLQANLDISIVNAGDGSGQHPSQSLLDMMTIYQEFGTFKGLNISIIGDLNHSRVARSNMELLTKLGANVAFSGPDQWYDDKFSDYGSHLSVDEAAKNSDVVMLLRVQKERLGKAADDFDATTYHQQYGLTKERYDMMKDNAIIMHPAPVNRGVEIDSELVESAKSRIFKQMENGMYMRMAILTDILVNKGIVSPAEIKGIN</sequence>
<feature type="binding site" evidence="7">
    <location>
        <position position="152"/>
    </location>
    <ligand>
        <name>carbamoyl phosphate</name>
        <dbReference type="ChEBI" id="CHEBI:58228"/>
    </ligand>
</feature>
<dbReference type="GO" id="GO:0005829">
    <property type="term" value="C:cytosol"/>
    <property type="evidence" value="ECO:0007669"/>
    <property type="project" value="TreeGrafter"/>
</dbReference>
<feature type="binding site" evidence="7">
    <location>
        <position position="73"/>
    </location>
    <ligand>
        <name>carbamoyl phosphate</name>
        <dbReference type="ChEBI" id="CHEBI:58228"/>
    </ligand>
</feature>
<accession>A0A0R2JQ22</accession>
<dbReference type="Proteomes" id="UP000051565">
    <property type="component" value="Unassembled WGS sequence"/>
</dbReference>
<dbReference type="GO" id="GO:0006520">
    <property type="term" value="P:amino acid metabolic process"/>
    <property type="evidence" value="ECO:0007669"/>
    <property type="project" value="InterPro"/>
</dbReference>
<feature type="binding site" evidence="7">
    <location>
        <position position="101"/>
    </location>
    <ligand>
        <name>L-aspartate</name>
        <dbReference type="ChEBI" id="CHEBI:29991"/>
    </ligand>
</feature>
<evidence type="ECO:0000313" key="11">
    <source>
        <dbReference type="Proteomes" id="UP000051565"/>
    </source>
</evidence>
<evidence type="ECO:0000256" key="1">
    <source>
        <dbReference type="ARBA" id="ARBA00004852"/>
    </source>
</evidence>
<dbReference type="PANTHER" id="PTHR45753">
    <property type="entry name" value="ORNITHINE CARBAMOYLTRANSFERASE, MITOCHONDRIAL"/>
    <property type="match status" value="1"/>
</dbReference>
<dbReference type="InterPro" id="IPR036901">
    <property type="entry name" value="Asp/Orn_carbamoylTrfase_sf"/>
</dbReference>
<dbReference type="GO" id="GO:0016597">
    <property type="term" value="F:amino acid binding"/>
    <property type="evidence" value="ECO:0007669"/>
    <property type="project" value="InterPro"/>
</dbReference>
<dbReference type="Pfam" id="PF02729">
    <property type="entry name" value="OTCace_N"/>
    <property type="match status" value="1"/>
</dbReference>
<dbReference type="PRINTS" id="PR00100">
    <property type="entry name" value="AOTCASE"/>
</dbReference>
<dbReference type="Pfam" id="PF00185">
    <property type="entry name" value="OTCace"/>
    <property type="match status" value="1"/>
</dbReference>
<dbReference type="EC" id="2.1.3.2" evidence="7"/>
<dbReference type="EMBL" id="JQBT01000032">
    <property type="protein sequence ID" value="KRN79232.1"/>
    <property type="molecule type" value="Genomic_DNA"/>
</dbReference>
<dbReference type="InterPro" id="IPR006131">
    <property type="entry name" value="Asp_carbamoyltransf_Asp/Orn-bd"/>
</dbReference>
<dbReference type="InterPro" id="IPR006130">
    <property type="entry name" value="Asp/Orn_carbamoylTrfase"/>
</dbReference>
<evidence type="ECO:0000256" key="4">
    <source>
        <dbReference type="ARBA" id="ARBA00022975"/>
    </source>
</evidence>
<name>A0A0R2JQ22_9LACO</name>
<feature type="binding site" evidence="7">
    <location>
        <position position="280"/>
    </location>
    <ligand>
        <name>carbamoyl phosphate</name>
        <dbReference type="ChEBI" id="CHEBI:58228"/>
    </ligand>
</feature>
<dbReference type="HAMAP" id="MF_00001">
    <property type="entry name" value="Asp_carb_tr"/>
    <property type="match status" value="1"/>
</dbReference>
<dbReference type="InterPro" id="IPR006132">
    <property type="entry name" value="Asp/Orn_carbamoyltranf_P-bd"/>
</dbReference>
<dbReference type="GO" id="GO:0044205">
    <property type="term" value="P:'de novo' UMP biosynthetic process"/>
    <property type="evidence" value="ECO:0007669"/>
    <property type="project" value="UniProtKB-UniRule"/>
</dbReference>
<dbReference type="PRINTS" id="PR00101">
    <property type="entry name" value="ATCASE"/>
</dbReference>
<keyword evidence="3 7" id="KW-0808">Transferase</keyword>
<keyword evidence="11" id="KW-1185">Reference proteome</keyword>
<evidence type="ECO:0000256" key="6">
    <source>
        <dbReference type="ARBA" id="ARBA00048859"/>
    </source>
</evidence>
<dbReference type="FunFam" id="3.40.50.1370:FF:000011">
    <property type="entry name" value="Aspartate carbamoyltransferase"/>
    <property type="match status" value="1"/>
</dbReference>
<evidence type="ECO:0000256" key="5">
    <source>
        <dbReference type="ARBA" id="ARBA00043884"/>
    </source>
</evidence>
<evidence type="ECO:0000313" key="10">
    <source>
        <dbReference type="EMBL" id="KRN79232.1"/>
    </source>
</evidence>
<evidence type="ECO:0000259" key="8">
    <source>
        <dbReference type="Pfam" id="PF00185"/>
    </source>
</evidence>
<feature type="binding site" evidence="7">
    <location>
        <position position="123"/>
    </location>
    <ligand>
        <name>carbamoyl phosphate</name>
        <dbReference type="ChEBI" id="CHEBI:58228"/>
    </ligand>
</feature>